<gene>
    <name evidence="6" type="ORF">DFQ59_109105</name>
</gene>
<dbReference type="Pfam" id="PF07992">
    <property type="entry name" value="Pyr_redox_2"/>
    <property type="match status" value="1"/>
</dbReference>
<accession>A0A369C185</accession>
<feature type="domain" description="FAD/NAD(P)-binding" evidence="5">
    <location>
        <begin position="2"/>
        <end position="284"/>
    </location>
</feature>
<dbReference type="InterPro" id="IPR023753">
    <property type="entry name" value="FAD/NAD-binding_dom"/>
</dbReference>
<dbReference type="RefSeq" id="WP_114280655.1">
    <property type="nucleotide sequence ID" value="NZ_QPJY01000009.1"/>
</dbReference>
<comment type="cofactor">
    <cofactor evidence="1">
        <name>FAD</name>
        <dbReference type="ChEBI" id="CHEBI:57692"/>
    </cofactor>
</comment>
<comment type="caution">
    <text evidence="6">The sequence shown here is derived from an EMBL/GenBank/DDBJ whole genome shotgun (WGS) entry which is preliminary data.</text>
</comment>
<evidence type="ECO:0000313" key="7">
    <source>
        <dbReference type="Proteomes" id="UP000252707"/>
    </source>
</evidence>
<dbReference type="GO" id="GO:0016491">
    <property type="term" value="F:oxidoreductase activity"/>
    <property type="evidence" value="ECO:0007669"/>
    <property type="project" value="InterPro"/>
</dbReference>
<reference evidence="6 7" key="1">
    <citation type="submission" date="2018-07" db="EMBL/GenBank/DDBJ databases">
        <title>Genomic Encyclopedia of Type Strains, Phase IV (KMG-IV): sequencing the most valuable type-strain genomes for metagenomic binning, comparative biology and taxonomic classification.</title>
        <authorList>
            <person name="Goeker M."/>
        </authorList>
    </citation>
    <scope>NUCLEOTIDE SEQUENCE [LARGE SCALE GENOMIC DNA]</scope>
    <source>
        <strain evidence="6 7">DSM 26407</strain>
    </source>
</reference>
<keyword evidence="4" id="KW-0274">FAD</keyword>
<dbReference type="InterPro" id="IPR050260">
    <property type="entry name" value="FAD-bd_OxRdtase"/>
</dbReference>
<comment type="similarity">
    <text evidence="2">Belongs to the FAD-dependent oxidoreductase family.</text>
</comment>
<keyword evidence="7" id="KW-1185">Reference proteome</keyword>
<dbReference type="PANTHER" id="PTHR43429">
    <property type="entry name" value="PYRIDINE NUCLEOTIDE-DISULFIDE OXIDOREDUCTASE DOMAIN-CONTAINING"/>
    <property type="match status" value="1"/>
</dbReference>
<dbReference type="InterPro" id="IPR036188">
    <property type="entry name" value="FAD/NAD-bd_sf"/>
</dbReference>
<protein>
    <submittedName>
        <fullName evidence="6">Pyridine nucleotide-disulfide oxidoreductase</fullName>
    </submittedName>
</protein>
<evidence type="ECO:0000256" key="1">
    <source>
        <dbReference type="ARBA" id="ARBA00001974"/>
    </source>
</evidence>
<dbReference type="Gene3D" id="3.50.50.60">
    <property type="entry name" value="FAD/NAD(P)-binding domain"/>
    <property type="match status" value="2"/>
</dbReference>
<evidence type="ECO:0000256" key="2">
    <source>
        <dbReference type="ARBA" id="ARBA00006442"/>
    </source>
</evidence>
<dbReference type="OrthoDB" id="9768666at2"/>
<evidence type="ECO:0000259" key="5">
    <source>
        <dbReference type="Pfam" id="PF07992"/>
    </source>
</evidence>
<name>A0A369C185_9GAMM</name>
<dbReference type="SUPFAM" id="SSF51905">
    <property type="entry name" value="FAD/NAD(P)-binding domain"/>
    <property type="match status" value="1"/>
</dbReference>
<dbReference type="PRINTS" id="PR00368">
    <property type="entry name" value="FADPNR"/>
</dbReference>
<sequence>MRYLVVGAGPAGVIAAETLRNTDPGGEVVLVGGEPEPAYSRMAIPYYLAGSIGEPGTYLRPEPDHFSRAGIDFRHDRLLRLDAAAGQAHLAKGGATPFDRLLIATGSSPAVPPVPGLTQPGIHTCWTLADARAIAAAAKPGARVVLVGAGFIGCIILEALVERGVQLTVVEQAPRMVARMMNDVAAGMIKRRCEQNGVEVLTDTLVDGVAERGGNGEPFKVHLKSGRVLEADLVITATGVRPNLEFLEGSGIETGQGVLVDETLRTSVPHVYAAGDVAEGRDFSTGGQSVHAIQPTASEHGRIAALNMAGVESAYTGSLIMNVLDTLGLISSSFGRWDGVADGEEVALRDDVRQRYLQLQFADDVLVGANSVGMTQHVGVLRGLIQGRFRLGVWKRRLQADPTRVMEAYLACAGSPLPVGGAQ</sequence>
<dbReference type="PANTHER" id="PTHR43429:SF3">
    <property type="entry name" value="NITRITE REDUCTASE [NAD(P)H]"/>
    <property type="match status" value="1"/>
</dbReference>
<dbReference type="PRINTS" id="PR00411">
    <property type="entry name" value="PNDRDTASEI"/>
</dbReference>
<evidence type="ECO:0000256" key="3">
    <source>
        <dbReference type="ARBA" id="ARBA00022630"/>
    </source>
</evidence>
<keyword evidence="3" id="KW-0285">Flavoprotein</keyword>
<dbReference type="EMBL" id="QPJY01000009">
    <property type="protein sequence ID" value="RCX26576.1"/>
    <property type="molecule type" value="Genomic_DNA"/>
</dbReference>
<organism evidence="6 7">
    <name type="scientific">Thioalbus denitrificans</name>
    <dbReference type="NCBI Taxonomy" id="547122"/>
    <lineage>
        <taxon>Bacteria</taxon>
        <taxon>Pseudomonadati</taxon>
        <taxon>Pseudomonadota</taxon>
        <taxon>Gammaproteobacteria</taxon>
        <taxon>Chromatiales</taxon>
        <taxon>Ectothiorhodospiraceae</taxon>
        <taxon>Thioalbus</taxon>
    </lineage>
</organism>
<evidence type="ECO:0000313" key="6">
    <source>
        <dbReference type="EMBL" id="RCX26576.1"/>
    </source>
</evidence>
<dbReference type="Proteomes" id="UP000252707">
    <property type="component" value="Unassembled WGS sequence"/>
</dbReference>
<proteinExistence type="inferred from homology"/>
<evidence type="ECO:0000256" key="4">
    <source>
        <dbReference type="ARBA" id="ARBA00022827"/>
    </source>
</evidence>
<dbReference type="AlphaFoldDB" id="A0A369C185"/>